<dbReference type="RefSeq" id="WP_176621173.1">
    <property type="nucleotide sequence ID" value="NZ_WYET01000009.1"/>
</dbReference>
<evidence type="ECO:0000313" key="1">
    <source>
        <dbReference type="EMBL" id="NVN19681.1"/>
    </source>
</evidence>
<reference evidence="1 2" key="1">
    <citation type="submission" date="2020-01" db="EMBL/GenBank/DDBJ databases">
        <title>Draft Genome Analysis of Muricauda sp. HICW Isolated from coastal seawater of PR China.</title>
        <authorList>
            <person name="Chen M.-X."/>
        </authorList>
    </citation>
    <scope>NUCLEOTIDE SEQUENCE [LARGE SCALE GENOMIC DNA]</scope>
    <source>
        <strain evidence="1 2">HICW</strain>
    </source>
</reference>
<protein>
    <submittedName>
        <fullName evidence="1">Uncharacterized protein</fullName>
    </submittedName>
</protein>
<dbReference type="Proteomes" id="UP000558089">
    <property type="component" value="Unassembled WGS sequence"/>
</dbReference>
<evidence type="ECO:0000313" key="2">
    <source>
        <dbReference type="Proteomes" id="UP000558089"/>
    </source>
</evidence>
<proteinExistence type="predicted"/>
<sequence length="67" mass="7777">MKDFDKNTRVIFFSELFEDAYASPAELAEVLDLGIEMLFYVEGDAFSRDDIRNVVTALRKITLELRK</sequence>
<accession>A0A850NEW8</accession>
<organism evidence="1 2">
    <name type="scientific">Flagellimonas chongwuensis</name>
    <dbReference type="NCBI Taxonomy" id="2697365"/>
    <lineage>
        <taxon>Bacteria</taxon>
        <taxon>Pseudomonadati</taxon>
        <taxon>Bacteroidota</taxon>
        <taxon>Flavobacteriia</taxon>
        <taxon>Flavobacteriales</taxon>
        <taxon>Flavobacteriaceae</taxon>
        <taxon>Flagellimonas</taxon>
    </lineage>
</organism>
<name>A0A850NEW8_9FLAO</name>
<comment type="caution">
    <text evidence="1">The sequence shown here is derived from an EMBL/GenBank/DDBJ whole genome shotgun (WGS) entry which is preliminary data.</text>
</comment>
<dbReference type="EMBL" id="WYET01000009">
    <property type="protein sequence ID" value="NVN19681.1"/>
    <property type="molecule type" value="Genomic_DNA"/>
</dbReference>
<dbReference type="AlphaFoldDB" id="A0A850NEW8"/>
<keyword evidence="2" id="KW-1185">Reference proteome</keyword>
<gene>
    <name evidence="1" type="ORF">GUA46_15140</name>
</gene>